<reference evidence="11" key="1">
    <citation type="submission" date="2025-08" db="UniProtKB">
        <authorList>
            <consortium name="RefSeq"/>
        </authorList>
    </citation>
    <scope>IDENTIFICATION</scope>
    <source>
        <tissue evidence="11">Leaves</tissue>
    </source>
</reference>
<dbReference type="PANTHER" id="PTHR47955">
    <property type="entry name" value="CYTOCHROME P450 FAMILY 71 PROTEIN"/>
    <property type="match status" value="1"/>
</dbReference>
<dbReference type="Gramene" id="Jr02_25730_p1">
    <property type="protein sequence ID" value="cds.Jr02_25730_p1"/>
    <property type="gene ID" value="Jr02_25730"/>
</dbReference>
<dbReference type="PROSITE" id="PS00086">
    <property type="entry name" value="CYTOCHROME_P450"/>
    <property type="match status" value="1"/>
</dbReference>
<evidence type="ECO:0000256" key="6">
    <source>
        <dbReference type="ARBA" id="ARBA00023004"/>
    </source>
</evidence>
<comment type="cofactor">
    <cofactor evidence="1 8">
        <name>heme</name>
        <dbReference type="ChEBI" id="CHEBI:30413"/>
    </cofactor>
</comment>
<dbReference type="InterPro" id="IPR036396">
    <property type="entry name" value="Cyt_P450_sf"/>
</dbReference>
<evidence type="ECO:0000256" key="5">
    <source>
        <dbReference type="ARBA" id="ARBA00023002"/>
    </source>
</evidence>
<dbReference type="GO" id="GO:0005506">
    <property type="term" value="F:iron ion binding"/>
    <property type="evidence" value="ECO:0007669"/>
    <property type="project" value="InterPro"/>
</dbReference>
<dbReference type="InterPro" id="IPR017972">
    <property type="entry name" value="Cyt_P450_CS"/>
</dbReference>
<gene>
    <name evidence="11" type="primary">LOC108983462</name>
</gene>
<dbReference type="OrthoDB" id="1470350at2759"/>
<dbReference type="GeneID" id="108983462"/>
<evidence type="ECO:0000313" key="10">
    <source>
        <dbReference type="Proteomes" id="UP000235220"/>
    </source>
</evidence>
<dbReference type="PRINTS" id="PR00463">
    <property type="entry name" value="EP450I"/>
</dbReference>
<dbReference type="InterPro" id="IPR001128">
    <property type="entry name" value="Cyt_P450"/>
</dbReference>
<evidence type="ECO:0000256" key="4">
    <source>
        <dbReference type="ARBA" id="ARBA00022723"/>
    </source>
</evidence>
<dbReference type="PANTHER" id="PTHR47955:SF8">
    <property type="entry name" value="CYTOCHROME P450 71D11-LIKE"/>
    <property type="match status" value="1"/>
</dbReference>
<protein>
    <submittedName>
        <fullName evidence="11">Cytochrome P450 71D9-like</fullName>
    </submittedName>
</protein>
<evidence type="ECO:0000256" key="2">
    <source>
        <dbReference type="ARBA" id="ARBA00010617"/>
    </source>
</evidence>
<proteinExistence type="inferred from homology"/>
<evidence type="ECO:0000256" key="9">
    <source>
        <dbReference type="RuleBase" id="RU000461"/>
    </source>
</evidence>
<dbReference type="SUPFAM" id="SSF48264">
    <property type="entry name" value="Cytochrome P450"/>
    <property type="match status" value="1"/>
</dbReference>
<dbReference type="Gene3D" id="1.10.630.10">
    <property type="entry name" value="Cytochrome P450"/>
    <property type="match status" value="1"/>
</dbReference>
<dbReference type="PRINTS" id="PR00385">
    <property type="entry name" value="P450"/>
</dbReference>
<keyword evidence="7 9" id="KW-0503">Monooxygenase</keyword>
<dbReference type="FunFam" id="1.10.630.10:FF:000008">
    <property type="entry name" value="Cytochrome P450 71D8"/>
    <property type="match status" value="1"/>
</dbReference>
<evidence type="ECO:0000256" key="3">
    <source>
        <dbReference type="ARBA" id="ARBA00022617"/>
    </source>
</evidence>
<dbReference type="Proteomes" id="UP000235220">
    <property type="component" value="Chromosome 2"/>
</dbReference>
<accession>A0A2I4DU16</accession>
<dbReference type="AlphaFoldDB" id="A0A2I4DU16"/>
<dbReference type="InterPro" id="IPR002401">
    <property type="entry name" value="Cyt_P450_E_grp-I"/>
</dbReference>
<dbReference type="RefSeq" id="XP_018810643.1">
    <property type="nucleotide sequence ID" value="XM_018955098.2"/>
</dbReference>
<name>A0A2I4DU16_JUGRE</name>
<keyword evidence="6 8" id="KW-0408">Iron</keyword>
<keyword evidence="3 8" id="KW-0349">Heme</keyword>
<keyword evidence="5 9" id="KW-0560">Oxidoreductase</keyword>
<keyword evidence="4 8" id="KW-0479">Metal-binding</keyword>
<dbReference type="KEGG" id="jre:108983462"/>
<dbReference type="GO" id="GO:0020037">
    <property type="term" value="F:heme binding"/>
    <property type="evidence" value="ECO:0007669"/>
    <property type="project" value="InterPro"/>
</dbReference>
<evidence type="ECO:0000256" key="8">
    <source>
        <dbReference type="PIRSR" id="PIRSR602401-1"/>
    </source>
</evidence>
<sequence>MELHLFSFPILFTFFFMFMVLKIGKKFKTNHSITLNLPPGPWKLPIIGNMHQFVSSLPHHALRDLSNKYGPLMYLQLGEVSTVVVSSPEFAKEVMKTHDSIFASRPSILASEIMSYGSKDIIFAPYGSYWRELRKLCILELLSSKRVESFRPIRQEELSNLIKWIASKAGSSINLTEKLFSIMSIITSRAAFGKECKDQEKFLSAVMEVFKLAAGFDIADVFPSVKMLHLISGMSIKLERFHKEVDRIMENIIKEHKEARATTKAGGQAATTEDFVDVLLNFLEHRGSEFSLTNDHVKAVILDMFSAGSETSATTLTWAMSEMIKHPRVMKKAQAEVREVFNRKGRVDEAGITEMKYLKLVVKEILRLHPPAPLLLPRESMERCEIDGYEIPAKTKVIVNGWAIARDPKYWPEAESFNPERFLDSSIDLKGTNFEFIPFGAGRRMCPGMTFGLVNVEFPLALFLYHFDWKLPNGTKHEDLDMTETYGLTARRKDPLHLIPIAYNNPFPVE</sequence>
<dbReference type="GO" id="GO:0004497">
    <property type="term" value="F:monooxygenase activity"/>
    <property type="evidence" value="ECO:0007669"/>
    <property type="project" value="UniProtKB-KW"/>
</dbReference>
<evidence type="ECO:0000256" key="1">
    <source>
        <dbReference type="ARBA" id="ARBA00001971"/>
    </source>
</evidence>
<comment type="similarity">
    <text evidence="2 9">Belongs to the cytochrome P450 family.</text>
</comment>
<organism evidence="10 11">
    <name type="scientific">Juglans regia</name>
    <name type="common">English walnut</name>
    <dbReference type="NCBI Taxonomy" id="51240"/>
    <lineage>
        <taxon>Eukaryota</taxon>
        <taxon>Viridiplantae</taxon>
        <taxon>Streptophyta</taxon>
        <taxon>Embryophyta</taxon>
        <taxon>Tracheophyta</taxon>
        <taxon>Spermatophyta</taxon>
        <taxon>Magnoliopsida</taxon>
        <taxon>eudicotyledons</taxon>
        <taxon>Gunneridae</taxon>
        <taxon>Pentapetalae</taxon>
        <taxon>rosids</taxon>
        <taxon>fabids</taxon>
        <taxon>Fagales</taxon>
        <taxon>Juglandaceae</taxon>
        <taxon>Juglans</taxon>
    </lineage>
</organism>
<dbReference type="Pfam" id="PF00067">
    <property type="entry name" value="p450"/>
    <property type="match status" value="1"/>
</dbReference>
<feature type="binding site" description="axial binding residue" evidence="8">
    <location>
        <position position="446"/>
    </location>
    <ligand>
        <name>heme</name>
        <dbReference type="ChEBI" id="CHEBI:30413"/>
    </ligand>
    <ligandPart>
        <name>Fe</name>
        <dbReference type="ChEBI" id="CHEBI:18248"/>
    </ligandPart>
</feature>
<evidence type="ECO:0000256" key="7">
    <source>
        <dbReference type="ARBA" id="ARBA00023033"/>
    </source>
</evidence>
<dbReference type="GO" id="GO:0016705">
    <property type="term" value="F:oxidoreductase activity, acting on paired donors, with incorporation or reduction of molecular oxygen"/>
    <property type="evidence" value="ECO:0007669"/>
    <property type="project" value="InterPro"/>
</dbReference>
<evidence type="ECO:0000313" key="11">
    <source>
        <dbReference type="RefSeq" id="XP_018810643.1"/>
    </source>
</evidence>
<dbReference type="STRING" id="51240.A0A2I4DU16"/>
<keyword evidence="10" id="KW-1185">Reference proteome</keyword>
<dbReference type="CDD" id="cd11072">
    <property type="entry name" value="CYP71-like"/>
    <property type="match status" value="1"/>
</dbReference>